<proteinExistence type="predicted"/>
<keyword evidence="2" id="KW-1185">Reference proteome</keyword>
<gene>
    <name evidence="1" type="ORF">Pyn_29502</name>
</gene>
<dbReference type="Proteomes" id="UP000250321">
    <property type="component" value="Unassembled WGS sequence"/>
</dbReference>
<dbReference type="EMBL" id="PJQY01001509">
    <property type="protein sequence ID" value="PQQ02046.1"/>
    <property type="molecule type" value="Genomic_DNA"/>
</dbReference>
<name>A0A314ZJ83_PRUYE</name>
<sequence length="98" mass="11491">MGKARVAARKRSEFLLVMLKSKSAVLERARSRRRKLERIQTSLRDLLVPSLFSCTGGLQRKYKKEHPNKQIRCCCKFILTSQIYSRFPMFRAVNFPGR</sequence>
<protein>
    <submittedName>
        <fullName evidence="1">Uncharacterized protein</fullName>
    </submittedName>
</protein>
<evidence type="ECO:0000313" key="1">
    <source>
        <dbReference type="EMBL" id="PQQ02046.1"/>
    </source>
</evidence>
<organism evidence="1 2">
    <name type="scientific">Prunus yedoensis var. nudiflora</name>
    <dbReference type="NCBI Taxonomy" id="2094558"/>
    <lineage>
        <taxon>Eukaryota</taxon>
        <taxon>Viridiplantae</taxon>
        <taxon>Streptophyta</taxon>
        <taxon>Embryophyta</taxon>
        <taxon>Tracheophyta</taxon>
        <taxon>Spermatophyta</taxon>
        <taxon>Magnoliopsida</taxon>
        <taxon>eudicotyledons</taxon>
        <taxon>Gunneridae</taxon>
        <taxon>Pentapetalae</taxon>
        <taxon>rosids</taxon>
        <taxon>fabids</taxon>
        <taxon>Rosales</taxon>
        <taxon>Rosaceae</taxon>
        <taxon>Amygdaloideae</taxon>
        <taxon>Amygdaleae</taxon>
        <taxon>Prunus</taxon>
    </lineage>
</organism>
<dbReference type="AlphaFoldDB" id="A0A314ZJ83"/>
<evidence type="ECO:0000313" key="2">
    <source>
        <dbReference type="Proteomes" id="UP000250321"/>
    </source>
</evidence>
<reference evidence="1 2" key="1">
    <citation type="submission" date="2018-02" db="EMBL/GenBank/DDBJ databases">
        <title>Draft genome of wild Prunus yedoensis var. nudiflora.</title>
        <authorList>
            <person name="Baek S."/>
            <person name="Kim J.-H."/>
            <person name="Choi K."/>
            <person name="Kim G.-B."/>
            <person name="Cho A."/>
            <person name="Jang H."/>
            <person name="Shin C.-H."/>
            <person name="Yu H.-J."/>
            <person name="Mun J.-H."/>
        </authorList>
    </citation>
    <scope>NUCLEOTIDE SEQUENCE [LARGE SCALE GENOMIC DNA]</scope>
    <source>
        <strain evidence="2">cv. Jeju island</strain>
        <tissue evidence="1">Leaf</tissue>
    </source>
</reference>
<comment type="caution">
    <text evidence="1">The sequence shown here is derived from an EMBL/GenBank/DDBJ whole genome shotgun (WGS) entry which is preliminary data.</text>
</comment>
<accession>A0A314ZJ83</accession>